<dbReference type="PANTHER" id="PTHR30027">
    <property type="entry name" value="RIBOSOMAL RNA SMALL SUBUNIT METHYLTRANSFERASE E"/>
    <property type="match status" value="1"/>
</dbReference>
<accession>A0ABS5VVK0</accession>
<keyword evidence="3 10" id="KW-0963">Cytoplasm</keyword>
<keyword evidence="4 10" id="KW-0698">rRNA processing</keyword>
<evidence type="ECO:0000256" key="9">
    <source>
        <dbReference type="ARBA" id="ARBA00047944"/>
    </source>
</evidence>
<feature type="domain" description="Ribosomal RNA small subunit methyltransferase E PUA-like" evidence="12">
    <location>
        <begin position="16"/>
        <end position="62"/>
    </location>
</feature>
<comment type="catalytic activity">
    <reaction evidence="9 10">
        <text>uridine(1498) in 16S rRNA + S-adenosyl-L-methionine = N(3)-methyluridine(1498) in 16S rRNA + S-adenosyl-L-homocysteine + H(+)</text>
        <dbReference type="Rhea" id="RHEA:42920"/>
        <dbReference type="Rhea" id="RHEA-COMP:10283"/>
        <dbReference type="Rhea" id="RHEA-COMP:10284"/>
        <dbReference type="ChEBI" id="CHEBI:15378"/>
        <dbReference type="ChEBI" id="CHEBI:57856"/>
        <dbReference type="ChEBI" id="CHEBI:59789"/>
        <dbReference type="ChEBI" id="CHEBI:65315"/>
        <dbReference type="ChEBI" id="CHEBI:74502"/>
        <dbReference type="EC" id="2.1.1.193"/>
    </reaction>
</comment>
<dbReference type="Proteomes" id="UP000772618">
    <property type="component" value="Unassembled WGS sequence"/>
</dbReference>
<keyword evidence="14" id="KW-1185">Reference proteome</keyword>
<evidence type="ECO:0000256" key="8">
    <source>
        <dbReference type="ARBA" id="ARBA00025699"/>
    </source>
</evidence>
<dbReference type="InterPro" id="IPR015947">
    <property type="entry name" value="PUA-like_sf"/>
</dbReference>
<dbReference type="InterPro" id="IPR046887">
    <property type="entry name" value="RsmE_PUA-like"/>
</dbReference>
<evidence type="ECO:0000313" key="13">
    <source>
        <dbReference type="EMBL" id="MBT1705366.1"/>
    </source>
</evidence>
<dbReference type="Gene3D" id="2.40.240.20">
    <property type="entry name" value="Hypothetical PUA domain-like, domain 1"/>
    <property type="match status" value="1"/>
</dbReference>
<protein>
    <recommendedName>
        <fullName evidence="10">Ribosomal RNA small subunit methyltransferase E</fullName>
        <ecNumber evidence="10">2.1.1.193</ecNumber>
    </recommendedName>
</protein>
<dbReference type="NCBIfam" id="NF008702">
    <property type="entry name" value="PRK11713.6-1"/>
    <property type="match status" value="1"/>
</dbReference>
<dbReference type="GO" id="GO:0032259">
    <property type="term" value="P:methylation"/>
    <property type="evidence" value="ECO:0007669"/>
    <property type="project" value="UniProtKB-KW"/>
</dbReference>
<dbReference type="InterPro" id="IPR046886">
    <property type="entry name" value="RsmE_MTase_dom"/>
</dbReference>
<evidence type="ECO:0000256" key="4">
    <source>
        <dbReference type="ARBA" id="ARBA00022552"/>
    </source>
</evidence>
<dbReference type="InterPro" id="IPR029026">
    <property type="entry name" value="tRNA_m1G_MTases_N"/>
</dbReference>
<dbReference type="SUPFAM" id="SSF75217">
    <property type="entry name" value="alpha/beta knot"/>
    <property type="match status" value="1"/>
</dbReference>
<evidence type="ECO:0000256" key="6">
    <source>
        <dbReference type="ARBA" id="ARBA00022679"/>
    </source>
</evidence>
<evidence type="ECO:0000259" key="12">
    <source>
        <dbReference type="Pfam" id="PF20260"/>
    </source>
</evidence>
<evidence type="ECO:0000256" key="7">
    <source>
        <dbReference type="ARBA" id="ARBA00022691"/>
    </source>
</evidence>
<evidence type="ECO:0000256" key="1">
    <source>
        <dbReference type="ARBA" id="ARBA00004496"/>
    </source>
</evidence>
<evidence type="ECO:0000256" key="5">
    <source>
        <dbReference type="ARBA" id="ARBA00022603"/>
    </source>
</evidence>
<dbReference type="CDD" id="cd18084">
    <property type="entry name" value="RsmE-like"/>
    <property type="match status" value="1"/>
</dbReference>
<sequence>MNLFYQPAISEGSLFLDQEESRHCVRVLRKTSGDTIRVADGKGYFYEVVITKADQNKCLFEIQHQFQQEHRPYSIHVAISPTKNADRIEWFVEKCVEIGIDCITLMDCKNTERSFIKKDRLHKMAVSAMKQSLKASLPLINDVTPFPQVIGNAQEEMKFIAFVDQSNPDHLKDLVLPNRSYMVLIGPEGDFTKEELDIALRSDFKKVSLGSSRLRTETAGIAACHILNLIQS</sequence>
<comment type="caution">
    <text evidence="13">The sequence shown here is derived from an EMBL/GenBank/DDBJ whole genome shotgun (WGS) entry which is preliminary data.</text>
</comment>
<dbReference type="RefSeq" id="WP_254155316.1">
    <property type="nucleotide sequence ID" value="NZ_JAHESD010000053.1"/>
</dbReference>
<comment type="similarity">
    <text evidence="2 10">Belongs to the RNA methyltransferase RsmE family.</text>
</comment>
<name>A0ABS5VVK0_9BACT</name>
<dbReference type="SUPFAM" id="SSF88697">
    <property type="entry name" value="PUA domain-like"/>
    <property type="match status" value="1"/>
</dbReference>
<keyword evidence="5 10" id="KW-0489">Methyltransferase</keyword>
<keyword evidence="7 10" id="KW-0949">S-adenosyl-L-methionine</keyword>
<dbReference type="NCBIfam" id="TIGR00046">
    <property type="entry name" value="RsmE family RNA methyltransferase"/>
    <property type="match status" value="1"/>
</dbReference>
<feature type="domain" description="Ribosomal RNA small subunit methyltransferase E methyltransferase" evidence="11">
    <location>
        <begin position="71"/>
        <end position="227"/>
    </location>
</feature>
<dbReference type="EC" id="2.1.1.193" evidence="10"/>
<comment type="function">
    <text evidence="8 10">Specifically methylates the N3 position of the uracil ring of uridine 1498 (m3U1498) in 16S rRNA. Acts on the fully assembled 30S ribosomal subunit.</text>
</comment>
<evidence type="ECO:0000256" key="2">
    <source>
        <dbReference type="ARBA" id="ARBA00005528"/>
    </source>
</evidence>
<dbReference type="EMBL" id="JAHESD010000053">
    <property type="protein sequence ID" value="MBT1705366.1"/>
    <property type="molecule type" value="Genomic_DNA"/>
</dbReference>
<evidence type="ECO:0000256" key="10">
    <source>
        <dbReference type="PIRNR" id="PIRNR015601"/>
    </source>
</evidence>
<evidence type="ECO:0000313" key="14">
    <source>
        <dbReference type="Proteomes" id="UP000772618"/>
    </source>
</evidence>
<keyword evidence="6 10" id="KW-0808">Transferase</keyword>
<evidence type="ECO:0000259" key="11">
    <source>
        <dbReference type="Pfam" id="PF04452"/>
    </source>
</evidence>
<dbReference type="Pfam" id="PF20260">
    <property type="entry name" value="PUA_4"/>
    <property type="match status" value="1"/>
</dbReference>
<organism evidence="13 14">
    <name type="scientific">Chryseosolibacter indicus</name>
    <dbReference type="NCBI Taxonomy" id="2782351"/>
    <lineage>
        <taxon>Bacteria</taxon>
        <taxon>Pseudomonadati</taxon>
        <taxon>Bacteroidota</taxon>
        <taxon>Cytophagia</taxon>
        <taxon>Cytophagales</taxon>
        <taxon>Chryseotaleaceae</taxon>
        <taxon>Chryseosolibacter</taxon>
    </lineage>
</organism>
<comment type="subcellular location">
    <subcellularLocation>
        <location evidence="1 10">Cytoplasm</location>
    </subcellularLocation>
</comment>
<reference evidence="13 14" key="1">
    <citation type="submission" date="2021-05" db="EMBL/GenBank/DDBJ databases">
        <title>A Polyphasic approach of four new species of the genus Ohtaekwangia: Ohtaekwangia histidinii sp. nov., Ohtaekwangia cretensis sp. nov., Ohtaekwangia indiensis sp. nov., Ohtaekwangia reichenbachii sp. nov. from diverse environment.</title>
        <authorList>
            <person name="Octaviana S."/>
        </authorList>
    </citation>
    <scope>NUCLEOTIDE SEQUENCE [LARGE SCALE GENOMIC DNA]</scope>
    <source>
        <strain evidence="13 14">PWU20</strain>
    </source>
</reference>
<dbReference type="InterPro" id="IPR006700">
    <property type="entry name" value="RsmE"/>
</dbReference>
<dbReference type="Pfam" id="PF04452">
    <property type="entry name" value="Methyltrans_RNA"/>
    <property type="match status" value="1"/>
</dbReference>
<dbReference type="PIRSF" id="PIRSF015601">
    <property type="entry name" value="MTase_slr0722"/>
    <property type="match status" value="1"/>
</dbReference>
<dbReference type="InterPro" id="IPR029028">
    <property type="entry name" value="Alpha/beta_knot_MTases"/>
</dbReference>
<gene>
    <name evidence="13" type="ORF">KK060_18895</name>
</gene>
<dbReference type="Gene3D" id="3.40.1280.10">
    <property type="match status" value="1"/>
</dbReference>
<evidence type="ECO:0000256" key="3">
    <source>
        <dbReference type="ARBA" id="ARBA00022490"/>
    </source>
</evidence>
<proteinExistence type="inferred from homology"/>
<dbReference type="GO" id="GO:0008168">
    <property type="term" value="F:methyltransferase activity"/>
    <property type="evidence" value="ECO:0007669"/>
    <property type="project" value="UniProtKB-KW"/>
</dbReference>
<dbReference type="PANTHER" id="PTHR30027:SF3">
    <property type="entry name" value="16S RRNA (URACIL(1498)-N(3))-METHYLTRANSFERASE"/>
    <property type="match status" value="1"/>
</dbReference>